<proteinExistence type="predicted"/>
<dbReference type="Pfam" id="PF07690">
    <property type="entry name" value="MFS_1"/>
    <property type="match status" value="1"/>
</dbReference>
<name>A0A381ZEP6_9ZZZZ</name>
<feature type="transmembrane region" description="Helical" evidence="1">
    <location>
        <begin position="12"/>
        <end position="33"/>
    </location>
</feature>
<dbReference type="SUPFAM" id="SSF103473">
    <property type="entry name" value="MFS general substrate transporter"/>
    <property type="match status" value="1"/>
</dbReference>
<accession>A0A381ZEP6</accession>
<dbReference type="GO" id="GO:0022857">
    <property type="term" value="F:transmembrane transporter activity"/>
    <property type="evidence" value="ECO:0007669"/>
    <property type="project" value="InterPro"/>
</dbReference>
<keyword evidence="1" id="KW-1133">Transmembrane helix</keyword>
<dbReference type="InterPro" id="IPR036259">
    <property type="entry name" value="MFS_trans_sf"/>
</dbReference>
<feature type="transmembrane region" description="Helical" evidence="1">
    <location>
        <begin position="259"/>
        <end position="278"/>
    </location>
</feature>
<feature type="transmembrane region" description="Helical" evidence="1">
    <location>
        <begin position="76"/>
        <end position="96"/>
    </location>
</feature>
<dbReference type="PANTHER" id="PTHR11360">
    <property type="entry name" value="MONOCARBOXYLATE TRANSPORTER"/>
    <property type="match status" value="1"/>
</dbReference>
<dbReference type="PANTHER" id="PTHR11360:SF284">
    <property type="entry name" value="EG:103B4.3 PROTEIN-RELATED"/>
    <property type="match status" value="1"/>
</dbReference>
<evidence type="ECO:0000256" key="1">
    <source>
        <dbReference type="SAM" id="Phobius"/>
    </source>
</evidence>
<sequence length="406" mass="43441">MSRNFFYGYRIVAASSVIQMMYLGCVFAYGVFFPEFEAEFGWSRTTISGAASLNFFVMGVFGIVIGGATDRFGPRVVLTIAGVMYAVGYLLMYRMTTTWELYLFYGLLCGLGIAAHEIATLSTVARWFIRQRGLMSGIAKAGAGIGQILVPLVAAALVMAYGWRHACLLIGVVALIVIVAMAQLMRRDPAGLGLRPLGAEKNGTGAVEHTADGLNLKEAIARRQFWILCLAKLSDMFCLFTIVTHIVPHGIDQGLTHSMAVMVLSTIGGCSILGRILLGAAFDRLSARSSLMICFALLLTSLILLQTSNDPRLLFLFALIYGVAHGGFFAVASPSVANYFGTRSHGLIFGVVFFAGTLGGTVGPLLSGKIFDLTGSYDIAFLLLTGFAVFGLLLASGLRPLTAVSQ</sequence>
<gene>
    <name evidence="3" type="ORF">METZ01_LOCUS140156</name>
</gene>
<feature type="transmembrane region" description="Helical" evidence="1">
    <location>
        <begin position="168"/>
        <end position="185"/>
    </location>
</feature>
<dbReference type="InterPro" id="IPR011701">
    <property type="entry name" value="MFS"/>
</dbReference>
<evidence type="ECO:0000313" key="3">
    <source>
        <dbReference type="EMBL" id="SVA87302.1"/>
    </source>
</evidence>
<dbReference type="CDD" id="cd17355">
    <property type="entry name" value="MFS_YcxA_like"/>
    <property type="match status" value="1"/>
</dbReference>
<feature type="transmembrane region" description="Helical" evidence="1">
    <location>
        <begin position="379"/>
        <end position="398"/>
    </location>
</feature>
<keyword evidence="1" id="KW-0472">Membrane</keyword>
<feature type="domain" description="Major facilitator superfamily (MFS) profile" evidence="2">
    <location>
        <begin position="1"/>
        <end position="403"/>
    </location>
</feature>
<dbReference type="InterPro" id="IPR020846">
    <property type="entry name" value="MFS_dom"/>
</dbReference>
<evidence type="ECO:0000259" key="2">
    <source>
        <dbReference type="PROSITE" id="PS50850"/>
    </source>
</evidence>
<dbReference type="AlphaFoldDB" id="A0A381ZEP6"/>
<reference evidence="3" key="1">
    <citation type="submission" date="2018-05" db="EMBL/GenBank/DDBJ databases">
        <authorList>
            <person name="Lanie J.A."/>
            <person name="Ng W.-L."/>
            <person name="Kazmierczak K.M."/>
            <person name="Andrzejewski T.M."/>
            <person name="Davidsen T.M."/>
            <person name="Wayne K.J."/>
            <person name="Tettelin H."/>
            <person name="Glass J.I."/>
            <person name="Rusch D."/>
            <person name="Podicherti R."/>
            <person name="Tsui H.-C.T."/>
            <person name="Winkler M.E."/>
        </authorList>
    </citation>
    <scope>NUCLEOTIDE SEQUENCE</scope>
</reference>
<protein>
    <recommendedName>
        <fullName evidence="2">Major facilitator superfamily (MFS) profile domain-containing protein</fullName>
    </recommendedName>
</protein>
<feature type="transmembrane region" description="Helical" evidence="1">
    <location>
        <begin position="313"/>
        <end position="340"/>
    </location>
</feature>
<organism evidence="3">
    <name type="scientific">marine metagenome</name>
    <dbReference type="NCBI Taxonomy" id="408172"/>
    <lineage>
        <taxon>unclassified sequences</taxon>
        <taxon>metagenomes</taxon>
        <taxon>ecological metagenomes</taxon>
    </lineage>
</organism>
<dbReference type="EMBL" id="UINC01020897">
    <property type="protein sequence ID" value="SVA87302.1"/>
    <property type="molecule type" value="Genomic_DNA"/>
</dbReference>
<feature type="transmembrane region" description="Helical" evidence="1">
    <location>
        <begin position="225"/>
        <end position="247"/>
    </location>
</feature>
<feature type="transmembrane region" description="Helical" evidence="1">
    <location>
        <begin position="290"/>
        <end position="307"/>
    </location>
</feature>
<dbReference type="Gene3D" id="1.20.1250.20">
    <property type="entry name" value="MFS general substrate transporter like domains"/>
    <property type="match status" value="2"/>
</dbReference>
<feature type="transmembrane region" description="Helical" evidence="1">
    <location>
        <begin position="102"/>
        <end position="129"/>
    </location>
</feature>
<feature type="transmembrane region" description="Helical" evidence="1">
    <location>
        <begin position="347"/>
        <end position="367"/>
    </location>
</feature>
<keyword evidence="1" id="KW-0812">Transmembrane</keyword>
<dbReference type="PROSITE" id="PS50850">
    <property type="entry name" value="MFS"/>
    <property type="match status" value="1"/>
</dbReference>
<dbReference type="InterPro" id="IPR050327">
    <property type="entry name" value="Proton-linked_MCT"/>
</dbReference>
<feature type="transmembrane region" description="Helical" evidence="1">
    <location>
        <begin position="141"/>
        <end position="162"/>
    </location>
</feature>
<feature type="transmembrane region" description="Helical" evidence="1">
    <location>
        <begin position="45"/>
        <end position="64"/>
    </location>
</feature>